<gene>
    <name evidence="1" type="ORF">A2746_00615</name>
</gene>
<comment type="caution">
    <text evidence="1">The sequence shown here is derived from an EMBL/GenBank/DDBJ whole genome shotgun (WGS) entry which is preliminary data.</text>
</comment>
<dbReference type="STRING" id="1802669.A2746_00615"/>
<accession>A0A1F8EWX0</accession>
<name>A0A1F8EWX0_9BACT</name>
<evidence type="ECO:0000313" key="2">
    <source>
        <dbReference type="Proteomes" id="UP000177419"/>
    </source>
</evidence>
<reference evidence="1 2" key="1">
    <citation type="journal article" date="2016" name="Nat. Commun.">
        <title>Thousands of microbial genomes shed light on interconnected biogeochemical processes in an aquifer system.</title>
        <authorList>
            <person name="Anantharaman K."/>
            <person name="Brown C.T."/>
            <person name="Hug L.A."/>
            <person name="Sharon I."/>
            <person name="Castelle C.J."/>
            <person name="Probst A.J."/>
            <person name="Thomas B.C."/>
            <person name="Singh A."/>
            <person name="Wilkins M.J."/>
            <person name="Karaoz U."/>
            <person name="Brodie E.L."/>
            <person name="Williams K.H."/>
            <person name="Hubbard S.S."/>
            <person name="Banfield J.F."/>
        </authorList>
    </citation>
    <scope>NUCLEOTIDE SEQUENCE [LARGE SCALE GENOMIC DNA]</scope>
</reference>
<evidence type="ECO:0000313" key="1">
    <source>
        <dbReference type="EMBL" id="OGN05365.1"/>
    </source>
</evidence>
<dbReference type="EMBL" id="MGJJ01000013">
    <property type="protein sequence ID" value="OGN05365.1"/>
    <property type="molecule type" value="Genomic_DNA"/>
</dbReference>
<protein>
    <submittedName>
        <fullName evidence="1">Uncharacterized protein</fullName>
    </submittedName>
</protein>
<dbReference type="Proteomes" id="UP000177419">
    <property type="component" value="Unassembled WGS sequence"/>
</dbReference>
<sequence>MRKTVFYGLSAERIKRVIRNPERSEKGIAPDTIAVMQSAGNGRGHYEVWVMYAAAKPRVQSAKFKAQNQNQNIVSRKIIITAWRYPGTSPVREAIPIPTNILEELREEGIIK</sequence>
<organism evidence="1 2">
    <name type="scientific">Candidatus Yanofskybacteria bacterium RIFCSPHIGHO2_01_FULL_44_22</name>
    <dbReference type="NCBI Taxonomy" id="1802669"/>
    <lineage>
        <taxon>Bacteria</taxon>
        <taxon>Candidatus Yanofskyibacteriota</taxon>
    </lineage>
</organism>
<proteinExistence type="predicted"/>
<dbReference type="AlphaFoldDB" id="A0A1F8EWX0"/>